<name>A0A7I7WGP6_MYCGU</name>
<accession>A0A7I7WGP6</accession>
<protein>
    <submittedName>
        <fullName evidence="2">Uncharacterized protein</fullName>
    </submittedName>
</protein>
<dbReference type="EMBL" id="AP022608">
    <property type="protein sequence ID" value="BBZ15681.1"/>
    <property type="molecule type" value="Genomic_DNA"/>
</dbReference>
<evidence type="ECO:0000313" key="3">
    <source>
        <dbReference type="Proteomes" id="UP000466187"/>
    </source>
</evidence>
<sequence length="94" mass="10145">MAAIARLTRTSAVLIRAPCCRDGEPAKPAAVKNKWWGVRIGAEFADFQQRDGVVAQGELGVQAAIQPRRGPVNEHRPLGQFRPAHPGEPVPDLA</sequence>
<dbReference type="Proteomes" id="UP000466187">
    <property type="component" value="Chromosome"/>
</dbReference>
<dbReference type="AlphaFoldDB" id="A0A7I7WGP6"/>
<evidence type="ECO:0000256" key="1">
    <source>
        <dbReference type="SAM" id="MobiDB-lite"/>
    </source>
</evidence>
<feature type="region of interest" description="Disordered" evidence="1">
    <location>
        <begin position="65"/>
        <end position="94"/>
    </location>
</feature>
<evidence type="ECO:0000313" key="2">
    <source>
        <dbReference type="EMBL" id="BBZ15681.1"/>
    </source>
</evidence>
<proteinExistence type="predicted"/>
<gene>
    <name evidence="2" type="ORF">MGAD_00160</name>
</gene>
<reference evidence="2 3" key="1">
    <citation type="journal article" date="2019" name="Emerg. Microbes Infect.">
        <title>Comprehensive subspecies identification of 175 nontuberculous mycobacteria species based on 7547 genomic profiles.</title>
        <authorList>
            <person name="Matsumoto Y."/>
            <person name="Kinjo T."/>
            <person name="Motooka D."/>
            <person name="Nabeya D."/>
            <person name="Jung N."/>
            <person name="Uechi K."/>
            <person name="Horii T."/>
            <person name="Iida T."/>
            <person name="Fujita J."/>
            <person name="Nakamura S."/>
        </authorList>
    </citation>
    <scope>NUCLEOTIDE SEQUENCE [LARGE SCALE GENOMIC DNA]</scope>
    <source>
        <strain evidence="2 3">JCM 12688</strain>
    </source>
</reference>
<dbReference type="KEGG" id="mgad:MGAD_00160"/>
<organism evidence="2 3">
    <name type="scientific">Mycolicibacterium gadium</name>
    <name type="common">Mycobacterium gadium</name>
    <dbReference type="NCBI Taxonomy" id="1794"/>
    <lineage>
        <taxon>Bacteria</taxon>
        <taxon>Bacillati</taxon>
        <taxon>Actinomycetota</taxon>
        <taxon>Actinomycetes</taxon>
        <taxon>Mycobacteriales</taxon>
        <taxon>Mycobacteriaceae</taxon>
        <taxon>Mycolicibacterium</taxon>
    </lineage>
</organism>